<dbReference type="GO" id="GO:0030424">
    <property type="term" value="C:axon"/>
    <property type="evidence" value="ECO:0007669"/>
    <property type="project" value="TreeGrafter"/>
</dbReference>
<name>A0A8K0NWU4_LADFU</name>
<evidence type="ECO:0000313" key="3">
    <source>
        <dbReference type="EMBL" id="KAG8224886.1"/>
    </source>
</evidence>
<dbReference type="InterPro" id="IPR051171">
    <property type="entry name" value="CaCA"/>
</dbReference>
<keyword evidence="2" id="KW-0472">Membrane</keyword>
<keyword evidence="1" id="KW-0406">Ion transport</keyword>
<organism evidence="3 4">
    <name type="scientific">Ladona fulva</name>
    <name type="common">Scarce chaser dragonfly</name>
    <name type="synonym">Libellula fulva</name>
    <dbReference type="NCBI Taxonomy" id="123851"/>
    <lineage>
        <taxon>Eukaryota</taxon>
        <taxon>Metazoa</taxon>
        <taxon>Ecdysozoa</taxon>
        <taxon>Arthropoda</taxon>
        <taxon>Hexapoda</taxon>
        <taxon>Insecta</taxon>
        <taxon>Pterygota</taxon>
        <taxon>Palaeoptera</taxon>
        <taxon>Odonata</taxon>
        <taxon>Epiprocta</taxon>
        <taxon>Anisoptera</taxon>
        <taxon>Libelluloidea</taxon>
        <taxon>Libellulidae</taxon>
        <taxon>Ladona</taxon>
    </lineage>
</organism>
<dbReference type="GO" id="GO:0098794">
    <property type="term" value="C:postsynapse"/>
    <property type="evidence" value="ECO:0007669"/>
    <property type="project" value="TreeGrafter"/>
</dbReference>
<dbReference type="GO" id="GO:0005432">
    <property type="term" value="F:calcium:sodium antiporter activity"/>
    <property type="evidence" value="ECO:0007669"/>
    <property type="project" value="InterPro"/>
</dbReference>
<dbReference type="PANTHER" id="PTHR11878">
    <property type="entry name" value="SODIUM/CALCIUM EXCHANGER"/>
    <property type="match status" value="1"/>
</dbReference>
<dbReference type="Proteomes" id="UP000792457">
    <property type="component" value="Unassembled WGS sequence"/>
</dbReference>
<dbReference type="EMBL" id="KZ308215">
    <property type="protein sequence ID" value="KAG8224886.1"/>
    <property type="molecule type" value="Genomic_DNA"/>
</dbReference>
<gene>
    <name evidence="3" type="ORF">J437_LFUL004627</name>
</gene>
<keyword evidence="4" id="KW-1185">Reference proteome</keyword>
<evidence type="ECO:0000256" key="2">
    <source>
        <dbReference type="SAM" id="Phobius"/>
    </source>
</evidence>
<accession>A0A8K0NWU4</accession>
<keyword evidence="1" id="KW-0813">Transport</keyword>
<comment type="caution">
    <text evidence="3">The sequence shown here is derived from an EMBL/GenBank/DDBJ whole genome shotgun (WGS) entry which is preliminary data.</text>
</comment>
<sequence length="114" mass="12486">MGRLMVLTNANMEAIRIHRDTWASQIKDAMNVNGGDLENATWGDYLMHFLTFGWKVLFAAVPPPGLLGGWPCFFVSLFMIGIITAIVGDLASIFGCIVGLRDSITGENCVFFVV</sequence>
<proteinExistence type="predicted"/>
<dbReference type="InterPro" id="IPR004836">
    <property type="entry name" value="Na_Ca_Ex"/>
</dbReference>
<dbReference type="PRINTS" id="PR01259">
    <property type="entry name" value="NACAEXCHNGR"/>
</dbReference>
<reference evidence="3" key="2">
    <citation type="submission" date="2017-10" db="EMBL/GenBank/DDBJ databases">
        <title>Ladona fulva Genome sequencing and assembly.</title>
        <authorList>
            <person name="Murali S."/>
            <person name="Richards S."/>
            <person name="Bandaranaike D."/>
            <person name="Bellair M."/>
            <person name="Blankenburg K."/>
            <person name="Chao H."/>
            <person name="Dinh H."/>
            <person name="Doddapaneni H."/>
            <person name="Dugan-Rocha S."/>
            <person name="Elkadiri S."/>
            <person name="Gnanaolivu R."/>
            <person name="Hernandez B."/>
            <person name="Skinner E."/>
            <person name="Javaid M."/>
            <person name="Lee S."/>
            <person name="Li M."/>
            <person name="Ming W."/>
            <person name="Munidasa M."/>
            <person name="Muniz J."/>
            <person name="Nguyen L."/>
            <person name="Hughes D."/>
            <person name="Osuji N."/>
            <person name="Pu L.-L."/>
            <person name="Puazo M."/>
            <person name="Qu C."/>
            <person name="Quiroz J."/>
            <person name="Raj R."/>
            <person name="Weissenberger G."/>
            <person name="Xin Y."/>
            <person name="Zou X."/>
            <person name="Han Y."/>
            <person name="Worley K."/>
            <person name="Muzny D."/>
            <person name="Gibbs R."/>
        </authorList>
    </citation>
    <scope>NUCLEOTIDE SEQUENCE</scope>
    <source>
        <strain evidence="3">Sampled in the wild</strain>
    </source>
</reference>
<dbReference type="AlphaFoldDB" id="A0A8K0NWU4"/>
<keyword evidence="2" id="KW-0812">Transmembrane</keyword>
<feature type="transmembrane region" description="Helical" evidence="2">
    <location>
        <begin position="73"/>
        <end position="98"/>
    </location>
</feature>
<dbReference type="PANTHER" id="PTHR11878:SF76">
    <property type="entry name" value="CALX-BETA DOMAIN-CONTAINING PROTEIN"/>
    <property type="match status" value="1"/>
</dbReference>
<reference evidence="3" key="1">
    <citation type="submission" date="2013-04" db="EMBL/GenBank/DDBJ databases">
        <authorList>
            <person name="Qu J."/>
            <person name="Murali S.C."/>
            <person name="Bandaranaike D."/>
            <person name="Bellair M."/>
            <person name="Blankenburg K."/>
            <person name="Chao H."/>
            <person name="Dinh H."/>
            <person name="Doddapaneni H."/>
            <person name="Downs B."/>
            <person name="Dugan-Rocha S."/>
            <person name="Elkadiri S."/>
            <person name="Gnanaolivu R.D."/>
            <person name="Hernandez B."/>
            <person name="Javaid M."/>
            <person name="Jayaseelan J.C."/>
            <person name="Lee S."/>
            <person name="Li M."/>
            <person name="Ming W."/>
            <person name="Munidasa M."/>
            <person name="Muniz J."/>
            <person name="Nguyen L."/>
            <person name="Ongeri F."/>
            <person name="Osuji N."/>
            <person name="Pu L.-L."/>
            <person name="Puazo M."/>
            <person name="Qu C."/>
            <person name="Quiroz J."/>
            <person name="Raj R."/>
            <person name="Weissenberger G."/>
            <person name="Xin Y."/>
            <person name="Zou X."/>
            <person name="Han Y."/>
            <person name="Richards S."/>
            <person name="Worley K."/>
            <person name="Muzny D."/>
            <person name="Gibbs R."/>
        </authorList>
    </citation>
    <scope>NUCLEOTIDE SEQUENCE</scope>
    <source>
        <strain evidence="3">Sampled in the wild</strain>
    </source>
</reference>
<protein>
    <submittedName>
        <fullName evidence="3">Uncharacterized protein</fullName>
    </submittedName>
</protein>
<evidence type="ECO:0000313" key="4">
    <source>
        <dbReference type="Proteomes" id="UP000792457"/>
    </source>
</evidence>
<dbReference type="GO" id="GO:0042383">
    <property type="term" value="C:sarcolemma"/>
    <property type="evidence" value="ECO:0007669"/>
    <property type="project" value="TreeGrafter"/>
</dbReference>
<keyword evidence="2" id="KW-1133">Transmembrane helix</keyword>
<dbReference type="GO" id="GO:0098703">
    <property type="term" value="P:calcium ion import across plasma membrane"/>
    <property type="evidence" value="ECO:0007669"/>
    <property type="project" value="TreeGrafter"/>
</dbReference>
<dbReference type="OrthoDB" id="418484at2759"/>
<evidence type="ECO:0000256" key="1">
    <source>
        <dbReference type="ARBA" id="ARBA00023065"/>
    </source>
</evidence>